<feature type="region of interest" description="Disordered" evidence="1">
    <location>
        <begin position="134"/>
        <end position="213"/>
    </location>
</feature>
<name>A0A841E5T0_9ACTN</name>
<keyword evidence="2" id="KW-0812">Transmembrane</keyword>
<feature type="transmembrane region" description="Helical" evidence="2">
    <location>
        <begin position="15"/>
        <end position="40"/>
    </location>
</feature>
<gene>
    <name evidence="3" type="ORF">HNR25_000410</name>
</gene>
<accession>A0A841E5T0</accession>
<evidence type="ECO:0000256" key="1">
    <source>
        <dbReference type="SAM" id="MobiDB-lite"/>
    </source>
</evidence>
<proteinExistence type="predicted"/>
<keyword evidence="2" id="KW-0472">Membrane</keyword>
<feature type="compositionally biased region" description="Pro residues" evidence="1">
    <location>
        <begin position="191"/>
        <end position="203"/>
    </location>
</feature>
<feature type="transmembrane region" description="Helical" evidence="2">
    <location>
        <begin position="75"/>
        <end position="95"/>
    </location>
</feature>
<feature type="transmembrane region" description="Helical" evidence="2">
    <location>
        <begin position="101"/>
        <end position="123"/>
    </location>
</feature>
<sequence length="213" mass="21824">MPTAPVPPVVRTAQAVFLGFAALVVLRGILGIAGALVAGGQEPGYVIGYFSVGPVVALGFAGTAAVLLQRRGRFPLAFALLTAVGMCGAGLANLADIPPLGLLYGVLGATALVFVLLSVSFLLDRGGAQVRQAGPYAGPQPYPGPPYQPPYPGQPHAGGPYAQQYPQQPYAGGPYPQQHPQQPRPQHGGQPYPPPAPGQPPPHRPPDGGPADR</sequence>
<organism evidence="3 4">
    <name type="scientific">Streptomonospora salina</name>
    <dbReference type="NCBI Taxonomy" id="104205"/>
    <lineage>
        <taxon>Bacteria</taxon>
        <taxon>Bacillati</taxon>
        <taxon>Actinomycetota</taxon>
        <taxon>Actinomycetes</taxon>
        <taxon>Streptosporangiales</taxon>
        <taxon>Nocardiopsidaceae</taxon>
        <taxon>Streptomonospora</taxon>
    </lineage>
</organism>
<dbReference type="RefSeq" id="WP_184632952.1">
    <property type="nucleotide sequence ID" value="NZ_BAABKT010000025.1"/>
</dbReference>
<evidence type="ECO:0000256" key="2">
    <source>
        <dbReference type="SAM" id="Phobius"/>
    </source>
</evidence>
<evidence type="ECO:0000313" key="3">
    <source>
        <dbReference type="EMBL" id="MBB5996659.1"/>
    </source>
</evidence>
<keyword evidence="4" id="KW-1185">Reference proteome</keyword>
<protein>
    <submittedName>
        <fullName evidence="3">Uncharacterized protein</fullName>
    </submittedName>
</protein>
<keyword evidence="2" id="KW-1133">Transmembrane helix</keyword>
<dbReference type="Proteomes" id="UP000578077">
    <property type="component" value="Unassembled WGS sequence"/>
</dbReference>
<feature type="compositionally biased region" description="Low complexity" evidence="1">
    <location>
        <begin position="154"/>
        <end position="190"/>
    </location>
</feature>
<feature type="transmembrane region" description="Helical" evidence="2">
    <location>
        <begin position="46"/>
        <end position="68"/>
    </location>
</feature>
<evidence type="ECO:0000313" key="4">
    <source>
        <dbReference type="Proteomes" id="UP000578077"/>
    </source>
</evidence>
<dbReference type="EMBL" id="JACHLY010000001">
    <property type="protein sequence ID" value="MBB5996659.1"/>
    <property type="molecule type" value="Genomic_DNA"/>
</dbReference>
<dbReference type="AlphaFoldDB" id="A0A841E5T0"/>
<comment type="caution">
    <text evidence="3">The sequence shown here is derived from an EMBL/GenBank/DDBJ whole genome shotgun (WGS) entry which is preliminary data.</text>
</comment>
<feature type="compositionally biased region" description="Basic and acidic residues" evidence="1">
    <location>
        <begin position="204"/>
        <end position="213"/>
    </location>
</feature>
<reference evidence="3 4" key="1">
    <citation type="submission" date="2020-08" db="EMBL/GenBank/DDBJ databases">
        <title>Sequencing the genomes of 1000 actinobacteria strains.</title>
        <authorList>
            <person name="Klenk H.-P."/>
        </authorList>
    </citation>
    <scope>NUCLEOTIDE SEQUENCE [LARGE SCALE GENOMIC DNA]</scope>
    <source>
        <strain evidence="3 4">DSM 44593</strain>
    </source>
</reference>
<feature type="compositionally biased region" description="Pro residues" evidence="1">
    <location>
        <begin position="138"/>
        <end position="153"/>
    </location>
</feature>